<reference evidence="3" key="1">
    <citation type="submission" date="2023-06" db="EMBL/GenBank/DDBJ databases">
        <authorList>
            <person name="Delattre M."/>
        </authorList>
    </citation>
    <scope>NUCLEOTIDE SEQUENCE</scope>
    <source>
        <strain evidence="3">AF72</strain>
    </source>
</reference>
<gene>
    <name evidence="3" type="ORF">MSPICULIGERA_LOCUS4915</name>
</gene>
<feature type="region of interest" description="Disordered" evidence="2">
    <location>
        <begin position="233"/>
        <end position="267"/>
    </location>
</feature>
<proteinExistence type="predicted"/>
<protein>
    <submittedName>
        <fullName evidence="3">Uncharacterized protein</fullName>
    </submittedName>
</protein>
<sequence length="314" mass="36076">MGVGASTEQTPARDWEGEYKKADALHCQAVLRWEASRRNEMQLQSRLSAQNSEVYRLNNELRKLKAAPNSEVCRLNNELRKLKEAQTATAADTVSGKEYDELMDDYDELEKQLANVKKAMSGSQIKWNRDKESYLAQIKNLETQLKTLRNVDIPRLKQFQEQEKTRSVMEKELMAVEMEKFKALASEERRHRQKLQAENKKLADQLIFQKWNDVLDAGQKIKVAYAACTKKPTTAVEAPKSVEPKKADDPLLKPDQAKPPKPQEQVTDAELLIMTPSWDAGYETRNGRPHIERLRTEKGIIGFIFFESVEKAQQ</sequence>
<keyword evidence="1" id="KW-0175">Coiled coil</keyword>
<dbReference type="Proteomes" id="UP001177023">
    <property type="component" value="Unassembled WGS sequence"/>
</dbReference>
<dbReference type="EMBL" id="CATQJA010001205">
    <property type="protein sequence ID" value="CAJ0566305.1"/>
    <property type="molecule type" value="Genomic_DNA"/>
</dbReference>
<dbReference type="AlphaFoldDB" id="A0AA36FT83"/>
<evidence type="ECO:0000313" key="4">
    <source>
        <dbReference type="Proteomes" id="UP001177023"/>
    </source>
</evidence>
<accession>A0AA36FT83</accession>
<name>A0AA36FT83_9BILA</name>
<keyword evidence="4" id="KW-1185">Reference proteome</keyword>
<feature type="non-terminal residue" evidence="3">
    <location>
        <position position="314"/>
    </location>
</feature>
<feature type="compositionally biased region" description="Basic and acidic residues" evidence="2">
    <location>
        <begin position="240"/>
        <end position="258"/>
    </location>
</feature>
<feature type="coiled-coil region" evidence="1">
    <location>
        <begin position="99"/>
        <end position="205"/>
    </location>
</feature>
<evidence type="ECO:0000256" key="1">
    <source>
        <dbReference type="SAM" id="Coils"/>
    </source>
</evidence>
<comment type="caution">
    <text evidence="3">The sequence shown here is derived from an EMBL/GenBank/DDBJ whole genome shotgun (WGS) entry which is preliminary data.</text>
</comment>
<evidence type="ECO:0000313" key="3">
    <source>
        <dbReference type="EMBL" id="CAJ0566305.1"/>
    </source>
</evidence>
<organism evidence="3 4">
    <name type="scientific">Mesorhabditis spiculigera</name>
    <dbReference type="NCBI Taxonomy" id="96644"/>
    <lineage>
        <taxon>Eukaryota</taxon>
        <taxon>Metazoa</taxon>
        <taxon>Ecdysozoa</taxon>
        <taxon>Nematoda</taxon>
        <taxon>Chromadorea</taxon>
        <taxon>Rhabditida</taxon>
        <taxon>Rhabditina</taxon>
        <taxon>Rhabditomorpha</taxon>
        <taxon>Rhabditoidea</taxon>
        <taxon>Rhabditidae</taxon>
        <taxon>Mesorhabditinae</taxon>
        <taxon>Mesorhabditis</taxon>
    </lineage>
</organism>
<evidence type="ECO:0000256" key="2">
    <source>
        <dbReference type="SAM" id="MobiDB-lite"/>
    </source>
</evidence>